<proteinExistence type="predicted"/>
<keyword evidence="5 6" id="KW-0472">Membrane</keyword>
<feature type="transmembrane region" description="Helical" evidence="6">
    <location>
        <begin position="26"/>
        <end position="47"/>
    </location>
</feature>
<dbReference type="Pfam" id="PF06271">
    <property type="entry name" value="RDD"/>
    <property type="match status" value="1"/>
</dbReference>
<dbReference type="InterPro" id="IPR051791">
    <property type="entry name" value="Pra-immunoreactive"/>
</dbReference>
<evidence type="ECO:0000259" key="7">
    <source>
        <dbReference type="Pfam" id="PF06271"/>
    </source>
</evidence>
<evidence type="ECO:0000313" key="8">
    <source>
        <dbReference type="EMBL" id="MFC3123264.1"/>
    </source>
</evidence>
<dbReference type="PANTHER" id="PTHR36115">
    <property type="entry name" value="PROLINE-RICH ANTIGEN HOMOLOG-RELATED"/>
    <property type="match status" value="1"/>
</dbReference>
<dbReference type="EMBL" id="JBHRSW010000048">
    <property type="protein sequence ID" value="MFC3123264.1"/>
    <property type="molecule type" value="Genomic_DNA"/>
</dbReference>
<evidence type="ECO:0000313" key="9">
    <source>
        <dbReference type="Proteomes" id="UP001595478"/>
    </source>
</evidence>
<name>A0ABV7FV90_9ALTE</name>
<protein>
    <submittedName>
        <fullName evidence="8">RDD family protein</fullName>
    </submittedName>
</protein>
<keyword evidence="9" id="KW-1185">Reference proteome</keyword>
<gene>
    <name evidence="8" type="ORF">ACFOHL_16705</name>
</gene>
<dbReference type="PANTHER" id="PTHR36115:SF10">
    <property type="entry name" value="RDD DOMAIN-CONTAINING PROTEIN"/>
    <property type="match status" value="1"/>
</dbReference>
<keyword evidence="3 6" id="KW-0812">Transmembrane</keyword>
<dbReference type="RefSeq" id="WP_376921384.1">
    <property type="nucleotide sequence ID" value="NZ_JBHRSW010000048.1"/>
</dbReference>
<accession>A0ABV7FV90</accession>
<keyword evidence="2" id="KW-1003">Cell membrane</keyword>
<sequence>MVNNSTNIAQRAGFLRRLAAMVYDTLIAIAIAVLSGLVIVSILAVLMSQNVIPNFGYEHLSESIQASIVLQLLVQLWMVFWVVLFYLWFWKHGGQTLGMRAWRLRMYTLNPEQAMGYWRLFIRLILAFGGLGTLLVLFDYKNKQSLQDRLSGTEVLFLSKEENHHKSW</sequence>
<evidence type="ECO:0000256" key="2">
    <source>
        <dbReference type="ARBA" id="ARBA00022475"/>
    </source>
</evidence>
<evidence type="ECO:0000256" key="5">
    <source>
        <dbReference type="ARBA" id="ARBA00023136"/>
    </source>
</evidence>
<evidence type="ECO:0000256" key="4">
    <source>
        <dbReference type="ARBA" id="ARBA00022989"/>
    </source>
</evidence>
<evidence type="ECO:0000256" key="1">
    <source>
        <dbReference type="ARBA" id="ARBA00004651"/>
    </source>
</evidence>
<reference evidence="9" key="1">
    <citation type="journal article" date="2019" name="Int. J. Syst. Evol. Microbiol.">
        <title>The Global Catalogue of Microorganisms (GCM) 10K type strain sequencing project: providing services to taxonomists for standard genome sequencing and annotation.</title>
        <authorList>
            <consortium name="The Broad Institute Genomics Platform"/>
            <consortium name="The Broad Institute Genome Sequencing Center for Infectious Disease"/>
            <person name="Wu L."/>
            <person name="Ma J."/>
        </authorList>
    </citation>
    <scope>NUCLEOTIDE SEQUENCE [LARGE SCALE GENOMIC DNA]</scope>
    <source>
        <strain evidence="9">KCTC 52473</strain>
    </source>
</reference>
<comment type="caution">
    <text evidence="8">The sequence shown here is derived from an EMBL/GenBank/DDBJ whole genome shotgun (WGS) entry which is preliminary data.</text>
</comment>
<keyword evidence="4 6" id="KW-1133">Transmembrane helix</keyword>
<comment type="subcellular location">
    <subcellularLocation>
        <location evidence="1">Cell membrane</location>
        <topology evidence="1">Multi-pass membrane protein</topology>
    </subcellularLocation>
</comment>
<evidence type="ECO:0000256" key="6">
    <source>
        <dbReference type="SAM" id="Phobius"/>
    </source>
</evidence>
<feature type="transmembrane region" description="Helical" evidence="6">
    <location>
        <begin position="68"/>
        <end position="89"/>
    </location>
</feature>
<feature type="domain" description="RDD" evidence="7">
    <location>
        <begin position="12"/>
        <end position="152"/>
    </location>
</feature>
<feature type="transmembrane region" description="Helical" evidence="6">
    <location>
        <begin position="120"/>
        <end position="140"/>
    </location>
</feature>
<dbReference type="Proteomes" id="UP001595478">
    <property type="component" value="Unassembled WGS sequence"/>
</dbReference>
<organism evidence="8 9">
    <name type="scientific">Agaribacter flavus</name>
    <dbReference type="NCBI Taxonomy" id="1902781"/>
    <lineage>
        <taxon>Bacteria</taxon>
        <taxon>Pseudomonadati</taxon>
        <taxon>Pseudomonadota</taxon>
        <taxon>Gammaproteobacteria</taxon>
        <taxon>Alteromonadales</taxon>
        <taxon>Alteromonadaceae</taxon>
        <taxon>Agaribacter</taxon>
    </lineage>
</organism>
<dbReference type="InterPro" id="IPR010432">
    <property type="entry name" value="RDD"/>
</dbReference>
<evidence type="ECO:0000256" key="3">
    <source>
        <dbReference type="ARBA" id="ARBA00022692"/>
    </source>
</evidence>